<evidence type="ECO:0000313" key="2">
    <source>
        <dbReference type="EMBL" id="KAF5461414.1"/>
    </source>
</evidence>
<dbReference type="Pfam" id="PF03105">
    <property type="entry name" value="SPX"/>
    <property type="match status" value="2"/>
</dbReference>
<dbReference type="GO" id="GO:0016036">
    <property type="term" value="P:cellular response to phosphate starvation"/>
    <property type="evidence" value="ECO:0007669"/>
    <property type="project" value="InterPro"/>
</dbReference>
<dbReference type="Proteomes" id="UP000619265">
    <property type="component" value="Unassembled WGS sequence"/>
</dbReference>
<dbReference type="PANTHER" id="PTHR45978:SF3">
    <property type="entry name" value="SPX DOMAIN-CONTAINING PROTEIN 1-LIKE"/>
    <property type="match status" value="1"/>
</dbReference>
<comment type="caution">
    <text evidence="2">The sequence shown here is derived from an EMBL/GenBank/DDBJ whole genome shotgun (WGS) entry which is preliminary data.</text>
</comment>
<accession>A0A833UZY0</accession>
<dbReference type="PROSITE" id="PS51382">
    <property type="entry name" value="SPX"/>
    <property type="match status" value="1"/>
</dbReference>
<reference evidence="2" key="1">
    <citation type="submission" date="2015-10" db="EMBL/GenBank/DDBJ databases">
        <authorList>
            <person name="Martinez-Garcia P.J."/>
            <person name="Crepeau M.W."/>
            <person name="Puiu D."/>
            <person name="Gonzalez-Ibeas D."/>
            <person name="Whalen J."/>
            <person name="Stevens K."/>
            <person name="Paul R."/>
            <person name="Butterfield T."/>
            <person name="Britton M."/>
            <person name="Reagan R."/>
            <person name="Chakraborty S."/>
            <person name="Walawage S.L."/>
            <person name="Vasquez-Gross H.A."/>
            <person name="Cardeno C."/>
            <person name="Famula R."/>
            <person name="Pratt K."/>
            <person name="Kuruganti S."/>
            <person name="Aradhya M.K."/>
            <person name="Leslie C.A."/>
            <person name="Dandekar A.M."/>
            <person name="Salzberg S.L."/>
            <person name="Wegrzyn J.L."/>
            <person name="Langley C.H."/>
            <person name="Neale D.B."/>
        </authorList>
    </citation>
    <scope>NUCLEOTIDE SEQUENCE</scope>
    <source>
        <tissue evidence="2">Leaves</tissue>
    </source>
</reference>
<organism evidence="2 3">
    <name type="scientific">Juglans regia</name>
    <name type="common">English walnut</name>
    <dbReference type="NCBI Taxonomy" id="51240"/>
    <lineage>
        <taxon>Eukaryota</taxon>
        <taxon>Viridiplantae</taxon>
        <taxon>Streptophyta</taxon>
        <taxon>Embryophyta</taxon>
        <taxon>Tracheophyta</taxon>
        <taxon>Spermatophyta</taxon>
        <taxon>Magnoliopsida</taxon>
        <taxon>eudicotyledons</taxon>
        <taxon>Gunneridae</taxon>
        <taxon>Pentapetalae</taxon>
        <taxon>rosids</taxon>
        <taxon>fabids</taxon>
        <taxon>Fagales</taxon>
        <taxon>Juglandaceae</taxon>
        <taxon>Juglans</taxon>
    </lineage>
</organism>
<dbReference type="InterPro" id="IPR004331">
    <property type="entry name" value="SPX_dom"/>
</dbReference>
<dbReference type="CDD" id="cd14481">
    <property type="entry name" value="SPX_AtSPX1_like"/>
    <property type="match status" value="1"/>
</dbReference>
<dbReference type="AlphaFoldDB" id="A0A833UZY0"/>
<evidence type="ECO:0000259" key="1">
    <source>
        <dbReference type="PROSITE" id="PS51382"/>
    </source>
</evidence>
<dbReference type="PANTHER" id="PTHR45978">
    <property type="entry name" value="SPX DOMAIN-CONTAINING PROTEIN 3"/>
    <property type="match status" value="1"/>
</dbReference>
<feature type="non-terminal residue" evidence="2">
    <location>
        <position position="1"/>
    </location>
</feature>
<evidence type="ECO:0000313" key="3">
    <source>
        <dbReference type="Proteomes" id="UP000619265"/>
    </source>
</evidence>
<sequence>PISSAQYLSLSFRSLSPYLSLSLHPSINRVEGTKTWCCCGGEENNLVRGAMKFWKILSSLIGETLPEWRDKYLSYKDLKKYLNRFYPKDDPNNPPAKRRRLDLDLYVSPDAPDCLPELSRDYFLRLLEDEVEKFNGFFVDKEEDYIIRVKELQDMITKAKDSKEELMQVGRELVDFHGEMVLLKNYSALNYIGLVKILKKYEKKSGAPIRLPFIQNVSQQPFSATDILNKLVKDCESMLYQVFSMNDPSAPLEATDKEEGSNCDAATGSTQTILQIPNDLEEIKHMEGMYLKLTLSALHGLKMIRSESSTVSEYSLPPL</sequence>
<proteinExistence type="predicted"/>
<dbReference type="Gramene" id="Jr08_01480_p1">
    <property type="protein sequence ID" value="cds.Jr08_01480_p1"/>
    <property type="gene ID" value="Jr08_01480"/>
</dbReference>
<feature type="domain" description="SPX" evidence="1">
    <location>
        <begin position="51"/>
        <end position="215"/>
    </location>
</feature>
<protein>
    <recommendedName>
        <fullName evidence="1">SPX domain-containing protein</fullName>
    </recommendedName>
</protein>
<reference evidence="2" key="2">
    <citation type="submission" date="2020-03" db="EMBL/GenBank/DDBJ databases">
        <title>Walnut 2.0.</title>
        <authorList>
            <person name="Marrano A."/>
            <person name="Britton M."/>
            <person name="Zimin A.V."/>
            <person name="Zaini P.A."/>
            <person name="Workman R."/>
            <person name="Puiu D."/>
            <person name="Bianco L."/>
            <person name="Allen B.J."/>
            <person name="Troggio M."/>
            <person name="Leslie C.A."/>
            <person name="Timp W."/>
            <person name="Dendekar A."/>
            <person name="Salzberg S.L."/>
            <person name="Neale D.B."/>
        </authorList>
    </citation>
    <scope>NUCLEOTIDE SEQUENCE</scope>
    <source>
        <tissue evidence="2">Leaves</tissue>
    </source>
</reference>
<name>A0A833UZY0_JUGRE</name>
<dbReference type="InterPro" id="IPR031142">
    <property type="entry name" value="SPX_prot"/>
</dbReference>
<dbReference type="EMBL" id="LIHL02000008">
    <property type="protein sequence ID" value="KAF5461414.1"/>
    <property type="molecule type" value="Genomic_DNA"/>
</dbReference>
<gene>
    <name evidence="2" type="ORF">F2P56_017517</name>
</gene>